<sequence>MSPLATTVLRERDAVAALAPAWVDLWRRSPSATPFQSPAWLLPWWDSFAPGTLRVVTVHRGDRLVALAPLYREAPAEARPEGHAPRRLLPIGLGTTDYLDVLIEPDTPDAAPRLVGAAAADRDWDEWELTDLAPGAAATTLPVPPGCTETMDEAAPCPVLALPASADEVAAALPPRKRRAIRMDRNRASRRGAVEIITARDRDEAARLLSALITLHQARWTARGEPGVFADARVRDFHERALPGLLAAGLVRLDAVIIAGAVAAVMVQLVDRHRRYAYLAGFDAAFAYESPGTLLFAAALEDAVRAGAREFHFLRGDEPYKRGWGAVVTHSRRRLFRRTETQA</sequence>
<dbReference type="InterPro" id="IPR016181">
    <property type="entry name" value="Acyl_CoA_acyltransferase"/>
</dbReference>
<evidence type="ECO:0000313" key="2">
    <source>
        <dbReference type="EMBL" id="VCU09443.1"/>
    </source>
</evidence>
<protein>
    <recommendedName>
        <fullName evidence="1">BioF2-like acetyltransferase domain-containing protein</fullName>
    </recommendedName>
</protein>
<name>A0A447CVU4_9BRAD</name>
<dbReference type="Gene3D" id="3.40.630.30">
    <property type="match status" value="1"/>
</dbReference>
<dbReference type="SUPFAM" id="SSF55729">
    <property type="entry name" value="Acyl-CoA N-acyltransferases (Nat)"/>
    <property type="match status" value="1"/>
</dbReference>
<dbReference type="InterPro" id="IPR038740">
    <property type="entry name" value="BioF2-like_GNAT_dom"/>
</dbReference>
<dbReference type="AlphaFoldDB" id="A0A447CVU4"/>
<dbReference type="Pfam" id="PF13480">
    <property type="entry name" value="Acetyltransf_6"/>
    <property type="match status" value="1"/>
</dbReference>
<proteinExistence type="predicted"/>
<dbReference type="RefSeq" id="WP_129609757.1">
    <property type="nucleotide sequence ID" value="NZ_UWOC01000159.1"/>
</dbReference>
<evidence type="ECO:0000259" key="1">
    <source>
        <dbReference type="Pfam" id="PF13480"/>
    </source>
</evidence>
<gene>
    <name evidence="2" type="ORF">RHODGE_RHODGE_03126</name>
</gene>
<feature type="domain" description="BioF2-like acetyltransferase" evidence="1">
    <location>
        <begin position="176"/>
        <end position="322"/>
    </location>
</feature>
<evidence type="ECO:0000313" key="3">
    <source>
        <dbReference type="Proteomes" id="UP000289200"/>
    </source>
</evidence>
<reference evidence="3" key="1">
    <citation type="submission" date="2018-10" db="EMBL/GenBank/DDBJ databases">
        <authorList>
            <person name="Peiro R."/>
            <person name="Begona"/>
            <person name="Cbmso G."/>
            <person name="Lopez M."/>
            <person name="Gonzalez S."/>
            <person name="Sacristan E."/>
            <person name="Castillo E."/>
        </authorList>
    </citation>
    <scope>NUCLEOTIDE SEQUENCE [LARGE SCALE GENOMIC DNA]</scope>
</reference>
<accession>A0A447CVU4</accession>
<dbReference type="OrthoDB" id="8193702at2"/>
<dbReference type="EMBL" id="UWOC01000159">
    <property type="protein sequence ID" value="VCU09443.1"/>
    <property type="molecule type" value="Genomic_DNA"/>
</dbReference>
<dbReference type="Proteomes" id="UP000289200">
    <property type="component" value="Unassembled WGS sequence"/>
</dbReference>
<organism evidence="2 3">
    <name type="scientific">Rhodoplanes serenus</name>
    <dbReference type="NCBI Taxonomy" id="200615"/>
    <lineage>
        <taxon>Bacteria</taxon>
        <taxon>Pseudomonadati</taxon>
        <taxon>Pseudomonadota</taxon>
        <taxon>Alphaproteobacteria</taxon>
        <taxon>Hyphomicrobiales</taxon>
        <taxon>Nitrobacteraceae</taxon>
        <taxon>Rhodoplanes</taxon>
    </lineage>
</organism>
<comment type="caution">
    <text evidence="2">The sequence shown here is derived from an EMBL/GenBank/DDBJ whole genome shotgun (WGS) entry which is preliminary data.</text>
</comment>
<keyword evidence="3" id="KW-1185">Reference proteome</keyword>